<reference evidence="1" key="1">
    <citation type="submission" date="2019-08" db="EMBL/GenBank/DDBJ databases">
        <authorList>
            <person name="Kucharzyk K."/>
            <person name="Murdoch R.W."/>
            <person name="Higgins S."/>
            <person name="Loffler F."/>
        </authorList>
    </citation>
    <scope>NUCLEOTIDE SEQUENCE</scope>
</reference>
<proteinExistence type="predicted"/>
<evidence type="ECO:0000313" key="1">
    <source>
        <dbReference type="EMBL" id="MPN18674.1"/>
    </source>
</evidence>
<dbReference type="EMBL" id="VSSQ01066058">
    <property type="protein sequence ID" value="MPN18674.1"/>
    <property type="molecule type" value="Genomic_DNA"/>
</dbReference>
<name>A0A645G3F7_9ZZZZ</name>
<accession>A0A645G3F7</accession>
<protein>
    <submittedName>
        <fullName evidence="1">Uncharacterized protein</fullName>
    </submittedName>
</protein>
<gene>
    <name evidence="1" type="ORF">SDC9_166037</name>
</gene>
<organism evidence="1">
    <name type="scientific">bioreactor metagenome</name>
    <dbReference type="NCBI Taxonomy" id="1076179"/>
    <lineage>
        <taxon>unclassified sequences</taxon>
        <taxon>metagenomes</taxon>
        <taxon>ecological metagenomes</taxon>
    </lineage>
</organism>
<dbReference type="AlphaFoldDB" id="A0A645G3F7"/>
<comment type="caution">
    <text evidence="1">The sequence shown here is derived from an EMBL/GenBank/DDBJ whole genome shotgun (WGS) entry which is preliminary data.</text>
</comment>
<sequence length="33" mass="3898">MKIIEGMKRLRVIEKRMESQRNAVTEYASKLST</sequence>